<gene>
    <name evidence="1" type="ORF">E3O65_01505</name>
</gene>
<organism evidence="1 2">
    <name type="scientific">Cryobacterium breve</name>
    <dbReference type="NCBI Taxonomy" id="1259258"/>
    <lineage>
        <taxon>Bacteria</taxon>
        <taxon>Bacillati</taxon>
        <taxon>Actinomycetota</taxon>
        <taxon>Actinomycetes</taxon>
        <taxon>Micrococcales</taxon>
        <taxon>Microbacteriaceae</taxon>
        <taxon>Cryobacterium</taxon>
    </lineage>
</organism>
<accession>A0ABY2J8S1</accession>
<proteinExistence type="predicted"/>
<reference evidence="1 2" key="1">
    <citation type="submission" date="2019-03" db="EMBL/GenBank/DDBJ databases">
        <title>Genomics of glacier-inhabiting Cryobacterium strains.</title>
        <authorList>
            <person name="Liu Q."/>
            <person name="Xin Y.-H."/>
        </authorList>
    </citation>
    <scope>NUCLEOTIDE SEQUENCE [LARGE SCALE GENOMIC DNA]</scope>
    <source>
        <strain evidence="1 2">TMT4-23</strain>
    </source>
</reference>
<keyword evidence="2" id="KW-1185">Reference proteome</keyword>
<protein>
    <submittedName>
        <fullName evidence="1">Uncharacterized protein</fullName>
    </submittedName>
</protein>
<name>A0ABY2J8S1_9MICO</name>
<dbReference type="Proteomes" id="UP000298355">
    <property type="component" value="Unassembled WGS sequence"/>
</dbReference>
<comment type="caution">
    <text evidence="1">The sequence shown here is derived from an EMBL/GenBank/DDBJ whole genome shotgun (WGS) entry which is preliminary data.</text>
</comment>
<evidence type="ECO:0000313" key="1">
    <source>
        <dbReference type="EMBL" id="TFD01350.1"/>
    </source>
</evidence>
<evidence type="ECO:0000313" key="2">
    <source>
        <dbReference type="Proteomes" id="UP000298355"/>
    </source>
</evidence>
<dbReference type="EMBL" id="SOGJ01000006">
    <property type="protein sequence ID" value="TFD01350.1"/>
    <property type="molecule type" value="Genomic_DNA"/>
</dbReference>
<dbReference type="RefSeq" id="WP_134361993.1">
    <property type="nucleotide sequence ID" value="NZ_SOGJ01000006.1"/>
</dbReference>
<sequence>MRDNYLDLPTGGLATAGTVMLDWNISARIANIHQRQAKFEKLNLNAAEMIRLRNLVATIPPGAEILGAFGAAEPETRRTRCVADVDRYNERTDIASVYLSRVPDYLLHLLDGGPSHGLLIESEPDDAPYQPDALRSWFMVSYAALLKAIVIDREEGLSRTERLDRFRFWLEHELQVSASREAWIGFLLLAGTGDYPDRARRLLKVAGGRDIRDSVWGATWDLMYSRIPAVMTQPMFRKDWKLPIAFVTDDSGLIDALAGTRTAFVVENAHGVGFSGDEIDMTALHEDARPLIRSYMARERERVMLHSRGMTPAVLNRAAYLARRSEGEVTRSL</sequence>